<dbReference type="eggNOG" id="COG2259">
    <property type="taxonomic scope" value="Bacteria"/>
</dbReference>
<evidence type="ECO:0000313" key="7">
    <source>
        <dbReference type="Proteomes" id="UP000006786"/>
    </source>
</evidence>
<evidence type="ECO:0000256" key="5">
    <source>
        <dbReference type="SAM" id="Phobius"/>
    </source>
</evidence>
<keyword evidence="3 5" id="KW-1133">Transmembrane helix</keyword>
<evidence type="ECO:0000256" key="4">
    <source>
        <dbReference type="ARBA" id="ARBA00023136"/>
    </source>
</evidence>
<dbReference type="Proteomes" id="UP000006786">
    <property type="component" value="Unassembled WGS sequence"/>
</dbReference>
<keyword evidence="4 5" id="KW-0472">Membrane</keyword>
<organism evidence="6 7">
    <name type="scientific">Nitratireductor pacificus pht-3B</name>
    <dbReference type="NCBI Taxonomy" id="391937"/>
    <lineage>
        <taxon>Bacteria</taxon>
        <taxon>Pseudomonadati</taxon>
        <taxon>Pseudomonadota</taxon>
        <taxon>Alphaproteobacteria</taxon>
        <taxon>Hyphomicrobiales</taxon>
        <taxon>Phyllobacteriaceae</taxon>
        <taxon>Nitratireductor</taxon>
    </lineage>
</organism>
<comment type="subcellular location">
    <subcellularLocation>
        <location evidence="1">Membrane</location>
        <topology evidence="1">Multi-pass membrane protein</topology>
    </subcellularLocation>
</comment>
<dbReference type="OrthoDB" id="8255719at2"/>
<dbReference type="InterPro" id="IPR032808">
    <property type="entry name" value="DoxX"/>
</dbReference>
<keyword evidence="2 5" id="KW-0812">Transmembrane</keyword>
<feature type="transmembrane region" description="Helical" evidence="5">
    <location>
        <begin position="50"/>
        <end position="68"/>
    </location>
</feature>
<keyword evidence="7" id="KW-1185">Reference proteome</keyword>
<dbReference type="EMBL" id="AMRM01000001">
    <property type="protein sequence ID" value="EKF20729.1"/>
    <property type="molecule type" value="Genomic_DNA"/>
</dbReference>
<gene>
    <name evidence="6" type="ORF">NA2_00085</name>
</gene>
<evidence type="ECO:0000256" key="3">
    <source>
        <dbReference type="ARBA" id="ARBA00022989"/>
    </source>
</evidence>
<dbReference type="AlphaFoldDB" id="K2LSL1"/>
<evidence type="ECO:0008006" key="8">
    <source>
        <dbReference type="Google" id="ProtNLM"/>
    </source>
</evidence>
<proteinExistence type="predicted"/>
<evidence type="ECO:0000313" key="6">
    <source>
        <dbReference type="EMBL" id="EKF20729.1"/>
    </source>
</evidence>
<name>K2LSL1_9HYPH</name>
<accession>K2LSL1</accession>
<evidence type="ECO:0000256" key="1">
    <source>
        <dbReference type="ARBA" id="ARBA00004141"/>
    </source>
</evidence>
<comment type="caution">
    <text evidence="6">The sequence shown here is derived from an EMBL/GenBank/DDBJ whole genome shotgun (WGS) entry which is preliminary data.</text>
</comment>
<dbReference type="STRING" id="391937.NA2_00085"/>
<evidence type="ECO:0000256" key="2">
    <source>
        <dbReference type="ARBA" id="ARBA00022692"/>
    </source>
</evidence>
<feature type="transmembrane region" description="Helical" evidence="5">
    <location>
        <begin position="105"/>
        <end position="125"/>
    </location>
</feature>
<sequence length="128" mass="13164">MPAAFDMPLLLLAGRLLLGGAFLVAGLRNLGNIPFLTGVIAGRGMPLPRAALLAGIVMQTVAGALLIAGFWTDIALVGLVAFLFAATLLFHNFWDHQGIDRVNRINGVISNAALTGGIFIILAAGSGG</sequence>
<protein>
    <recommendedName>
        <fullName evidence="8">DoxX family protein</fullName>
    </recommendedName>
</protein>
<dbReference type="PATRIC" id="fig|391937.3.peg.17"/>
<reference evidence="6 7" key="1">
    <citation type="journal article" date="2012" name="J. Bacteriol.">
        <title>Genome Sequence of Nitratireductor pacificus Type Strain pht-3B.</title>
        <authorList>
            <person name="Lai Q."/>
            <person name="Li G."/>
            <person name="Shao Z."/>
        </authorList>
    </citation>
    <scope>NUCLEOTIDE SEQUENCE [LARGE SCALE GENOMIC DNA]</scope>
    <source>
        <strain evidence="7">pht-3B</strain>
    </source>
</reference>
<dbReference type="Pfam" id="PF07681">
    <property type="entry name" value="DoxX"/>
    <property type="match status" value="1"/>
</dbReference>
<feature type="transmembrane region" description="Helical" evidence="5">
    <location>
        <begin position="74"/>
        <end position="93"/>
    </location>
</feature>
<dbReference type="GO" id="GO:0016020">
    <property type="term" value="C:membrane"/>
    <property type="evidence" value="ECO:0007669"/>
    <property type="project" value="UniProtKB-SubCell"/>
</dbReference>